<evidence type="ECO:0000259" key="1">
    <source>
        <dbReference type="Pfam" id="PF01609"/>
    </source>
</evidence>
<protein>
    <recommendedName>
        <fullName evidence="1">Transposase IS4-like domain-containing protein</fullName>
    </recommendedName>
</protein>
<comment type="caution">
    <text evidence="2">The sequence shown here is derived from an EMBL/GenBank/DDBJ whole genome shotgun (WGS) entry which is preliminary data.</text>
</comment>
<accession>M0E3A6</accession>
<dbReference type="InterPro" id="IPR012337">
    <property type="entry name" value="RNaseH-like_sf"/>
</dbReference>
<keyword evidence="3" id="KW-1185">Reference proteome</keyword>
<reference evidence="2 3" key="1">
    <citation type="journal article" date="2014" name="PLoS Genet.">
        <title>Phylogenetically driven sequencing of extremely halophilic archaea reveals strategies for static and dynamic osmo-response.</title>
        <authorList>
            <person name="Becker E.A."/>
            <person name="Seitzer P.M."/>
            <person name="Tritt A."/>
            <person name="Larsen D."/>
            <person name="Krusor M."/>
            <person name="Yao A.I."/>
            <person name="Wu D."/>
            <person name="Madern D."/>
            <person name="Eisen J.A."/>
            <person name="Darling A.E."/>
            <person name="Facciotti M.T."/>
        </authorList>
    </citation>
    <scope>NUCLEOTIDE SEQUENCE [LARGE SCALE GENOMIC DNA]</scope>
    <source>
        <strain evidence="2 3">DSM 19288</strain>
    </source>
</reference>
<dbReference type="Proteomes" id="UP000011586">
    <property type="component" value="Unassembled WGS sequence"/>
</dbReference>
<evidence type="ECO:0000313" key="3">
    <source>
        <dbReference type="Proteomes" id="UP000011586"/>
    </source>
</evidence>
<dbReference type="AlphaFoldDB" id="M0E3A6"/>
<dbReference type="GO" id="GO:0003677">
    <property type="term" value="F:DNA binding"/>
    <property type="evidence" value="ECO:0007669"/>
    <property type="project" value="InterPro"/>
</dbReference>
<dbReference type="GO" id="GO:0004803">
    <property type="term" value="F:transposase activity"/>
    <property type="evidence" value="ECO:0007669"/>
    <property type="project" value="InterPro"/>
</dbReference>
<dbReference type="SUPFAM" id="SSF53098">
    <property type="entry name" value="Ribonuclease H-like"/>
    <property type="match status" value="1"/>
</dbReference>
<dbReference type="Pfam" id="PF01609">
    <property type="entry name" value="DDE_Tnp_1"/>
    <property type="match status" value="1"/>
</dbReference>
<gene>
    <name evidence="2" type="ORF">C463_14595</name>
</gene>
<sequence length="541" mass="61239">MSGSGSPPSKDDPRIQSLCEAYQLGITIRNELKKADLVTTFEKLGHSIDAIEDGYPAWHPAPLSFRAMVLSFVFMEITGDSYAEFSRRLTRQPEVATILGFSRVPDESAFSRAWRNRFDDTAHEYAHAAAYFVVKEVHDRNISAPEVRPKAEIVDDEQEDTGPIEDESFSQEEIIQTTRLARDHAFDHFDSGRGSNASYEDTQFFELQTFMGMVRCGTAQGATRFQYRRGEEYGPHGDTHLRAVKQFDPEGLVNGFNETTDRLLSVIASEASFRRPVTAAIDITTIPYYGEVKEMPMVSGIKERDGRAFKFATLSIIGQNIPLILAVEPVRESSEWDENPSNQIHRTVRRLVRRAKEHVPIETVLCDREFDSIQVFQTLSNLDVNYLIPKRVSSSERDVLEQMEEDDQEVAVESASIHVESGSHPMRLLYVPSTSGEGRAVFATNLRVGPEEAETFCQRYSRRWQIESEYKSIKGDFLAKTSSKDYRVRLFYFVFGVLLYNIWRLTDFLLKAGVGGEMDYAPVLTAGECVELVASSLIPHD</sequence>
<dbReference type="GO" id="GO:0006313">
    <property type="term" value="P:DNA transposition"/>
    <property type="evidence" value="ECO:0007669"/>
    <property type="project" value="InterPro"/>
</dbReference>
<dbReference type="RefSeq" id="WP_008445016.1">
    <property type="nucleotide sequence ID" value="NZ_AOJK01000067.1"/>
</dbReference>
<name>M0E3A6_9EURY</name>
<dbReference type="EMBL" id="AOJK01000067">
    <property type="protein sequence ID" value="ELZ40829.1"/>
    <property type="molecule type" value="Genomic_DNA"/>
</dbReference>
<dbReference type="PATRIC" id="fig|1227465.4.peg.2834"/>
<organism evidence="2 3">
    <name type="scientific">Halorubrum californiense DSM 19288</name>
    <dbReference type="NCBI Taxonomy" id="1227465"/>
    <lineage>
        <taxon>Archaea</taxon>
        <taxon>Methanobacteriati</taxon>
        <taxon>Methanobacteriota</taxon>
        <taxon>Stenosarchaea group</taxon>
        <taxon>Halobacteria</taxon>
        <taxon>Halobacteriales</taxon>
        <taxon>Haloferacaceae</taxon>
        <taxon>Halorubrum</taxon>
    </lineage>
</organism>
<feature type="domain" description="Transposase IS4-like" evidence="1">
    <location>
        <begin position="346"/>
        <end position="501"/>
    </location>
</feature>
<dbReference type="InterPro" id="IPR002559">
    <property type="entry name" value="Transposase_11"/>
</dbReference>
<evidence type="ECO:0000313" key="2">
    <source>
        <dbReference type="EMBL" id="ELZ40829.1"/>
    </source>
</evidence>
<proteinExistence type="predicted"/>